<dbReference type="InterPro" id="IPR052344">
    <property type="entry name" value="Transposase-related"/>
</dbReference>
<organism evidence="5 6">
    <name type="scientific">Sorangium cellulosum</name>
    <name type="common">Polyangium cellulosum</name>
    <dbReference type="NCBI Taxonomy" id="56"/>
    <lineage>
        <taxon>Bacteria</taxon>
        <taxon>Pseudomonadati</taxon>
        <taxon>Myxococcota</taxon>
        <taxon>Polyangia</taxon>
        <taxon>Polyangiales</taxon>
        <taxon>Polyangiaceae</taxon>
        <taxon>Sorangium</taxon>
    </lineage>
</organism>
<dbReference type="InterPro" id="IPR039552">
    <property type="entry name" value="IS66_C"/>
</dbReference>
<dbReference type="RefSeq" id="WP_129575103.1">
    <property type="nucleotide sequence ID" value="NZ_CP012672.1"/>
</dbReference>
<dbReference type="AlphaFoldDB" id="A0A4P2QMH8"/>
<evidence type="ECO:0000259" key="2">
    <source>
        <dbReference type="Pfam" id="PF03050"/>
    </source>
</evidence>
<dbReference type="Pfam" id="PF13007">
    <property type="entry name" value="LZ_Tnp_IS66"/>
    <property type="match status" value="1"/>
</dbReference>
<reference evidence="5 6" key="1">
    <citation type="submission" date="2015-09" db="EMBL/GenBank/DDBJ databases">
        <title>Sorangium comparison.</title>
        <authorList>
            <person name="Zaburannyi N."/>
            <person name="Bunk B."/>
            <person name="Overmann J."/>
            <person name="Mueller R."/>
        </authorList>
    </citation>
    <scope>NUCLEOTIDE SEQUENCE [LARGE SCALE GENOMIC DNA]</scope>
    <source>
        <strain evidence="5 6">So ce836</strain>
    </source>
</reference>
<accession>A0A4P2QMH8</accession>
<dbReference type="PANTHER" id="PTHR33678:SF1">
    <property type="entry name" value="BLL1576 PROTEIN"/>
    <property type="match status" value="1"/>
</dbReference>
<dbReference type="Pfam" id="PF03050">
    <property type="entry name" value="DDE_Tnp_IS66"/>
    <property type="match status" value="1"/>
</dbReference>
<evidence type="ECO:0000259" key="3">
    <source>
        <dbReference type="Pfam" id="PF13007"/>
    </source>
</evidence>
<gene>
    <name evidence="5" type="primary">isftu1</name>
    <name evidence="5" type="ORF">SOCE836_034080</name>
</gene>
<feature type="compositionally biased region" description="Basic and acidic residues" evidence="1">
    <location>
        <begin position="92"/>
        <end position="108"/>
    </location>
</feature>
<dbReference type="Pfam" id="PF13817">
    <property type="entry name" value="DDE_Tnp_IS66_C"/>
    <property type="match status" value="1"/>
</dbReference>
<dbReference type="EMBL" id="CP012672">
    <property type="protein sequence ID" value="AUX31279.1"/>
    <property type="molecule type" value="Genomic_DNA"/>
</dbReference>
<evidence type="ECO:0000313" key="5">
    <source>
        <dbReference type="EMBL" id="AUX31279.1"/>
    </source>
</evidence>
<feature type="domain" description="Transposase IS66 central" evidence="2">
    <location>
        <begin position="252"/>
        <end position="550"/>
    </location>
</feature>
<evidence type="ECO:0000259" key="4">
    <source>
        <dbReference type="Pfam" id="PF13817"/>
    </source>
</evidence>
<evidence type="ECO:0000313" key="6">
    <source>
        <dbReference type="Proteomes" id="UP000295497"/>
    </source>
</evidence>
<feature type="region of interest" description="Disordered" evidence="1">
    <location>
        <begin position="92"/>
        <end position="123"/>
    </location>
</feature>
<dbReference type="NCBIfam" id="NF033517">
    <property type="entry name" value="transpos_IS66"/>
    <property type="match status" value="1"/>
</dbReference>
<feature type="region of interest" description="Disordered" evidence="1">
    <location>
        <begin position="200"/>
        <end position="229"/>
    </location>
</feature>
<name>A0A4P2QMH8_SORCE</name>
<sequence>MHDAADKPTRTPEQQRIAQLEAELAAAKSELMGARDALAQLRRAYTRALEQLQLLRRRLFVAKAERAEVSAEQLAFDSMFLEVQRLEKALDAAERTSGDERQHDDPKGLKRRPGGKGRRDLSESDLPVVRIELSCPELDATATRIGVEETSRLGYERGGMRRIVLARVVYKAERSVTDANSSGQGEAALLQVVAKEVPTPTPAVSVSPEDAAAAGEPSASSAALDAPPLEPTGETCTVFITTPLPKELFRRSFLAPSVIAHILTSKYLLGVPFYRLEQQLELQGASLDRGTMCRYAEDVGATLGAIVEAARKEAFETAFCLSTDATGVSIQPGPIQERKDKKPGPCRKGHFFVVLADKDHVFFEYQPKHTSAAVCEMFRGFSRYIQADAHAIYDALFRGTPPRGASADEGRGPPPTEVGCWSHCRTNFWEAAVCKHELGVEGLRRINALFAADRALADLAPAQRKVRRDAAVRPLVDAFFAWVKAEHARPRERGLVSTALGYALNQEQPLRRFLDDGRLRLENNASERALRSIAVARKAWLFFGSDDHASAAANLFSLVASCKLHHLDPEAYLADVIRVMPNWPRERYLELAPRYWARTRARLVAEEMKLPLGPITVPPPLPAEEQRATS</sequence>
<feature type="domain" description="Transposase TnpC homeodomain" evidence="3">
    <location>
        <begin position="50"/>
        <end position="131"/>
    </location>
</feature>
<dbReference type="Proteomes" id="UP000295497">
    <property type="component" value="Chromosome"/>
</dbReference>
<proteinExistence type="predicted"/>
<dbReference type="InterPro" id="IPR004291">
    <property type="entry name" value="Transposase_IS66_central"/>
</dbReference>
<evidence type="ECO:0000256" key="1">
    <source>
        <dbReference type="SAM" id="MobiDB-lite"/>
    </source>
</evidence>
<protein>
    <submittedName>
        <fullName evidence="5">Transposase</fullName>
    </submittedName>
</protein>
<dbReference type="PANTHER" id="PTHR33678">
    <property type="entry name" value="BLL1576 PROTEIN"/>
    <property type="match status" value="1"/>
</dbReference>
<feature type="compositionally biased region" description="Low complexity" evidence="1">
    <location>
        <begin position="202"/>
        <end position="227"/>
    </location>
</feature>
<dbReference type="InterPro" id="IPR024463">
    <property type="entry name" value="Transposase_TnpC_homeodom"/>
</dbReference>
<feature type="domain" description="Transposase IS66 C-terminal" evidence="4">
    <location>
        <begin position="557"/>
        <end position="593"/>
    </location>
</feature>